<dbReference type="InterPro" id="IPR024647">
    <property type="entry name" value="DNA_pol_a_cat_su_N"/>
</dbReference>
<dbReference type="Gene3D" id="1.10.3200.20">
    <property type="entry name" value="DNA Polymerase alpha, zinc finger"/>
    <property type="match status" value="1"/>
</dbReference>
<feature type="region of interest" description="Disordered" evidence="13">
    <location>
        <begin position="247"/>
        <end position="273"/>
    </location>
</feature>
<feature type="domain" description="DNA polymerase alpha catalytic subunit N-terminal" evidence="17">
    <location>
        <begin position="29"/>
        <end position="92"/>
    </location>
</feature>
<dbReference type="PANTHER" id="PTHR45861:SF1">
    <property type="entry name" value="DNA POLYMERASE ALPHA CATALYTIC SUBUNIT"/>
    <property type="match status" value="1"/>
</dbReference>
<dbReference type="SUPFAM" id="SSF56672">
    <property type="entry name" value="DNA/RNA polymerases"/>
    <property type="match status" value="1"/>
</dbReference>
<dbReference type="InterPro" id="IPR045846">
    <property type="entry name" value="POLBc_alpha"/>
</dbReference>
<evidence type="ECO:0000256" key="4">
    <source>
        <dbReference type="ARBA" id="ARBA00022695"/>
    </source>
</evidence>
<dbReference type="Pfam" id="PF08996">
    <property type="entry name" value="zf-DNA_Pol"/>
    <property type="match status" value="1"/>
</dbReference>
<keyword evidence="6" id="KW-0479">Metal-binding</keyword>
<dbReference type="GO" id="GO:0003688">
    <property type="term" value="F:DNA replication origin binding"/>
    <property type="evidence" value="ECO:0007669"/>
    <property type="project" value="TreeGrafter"/>
</dbReference>
<reference evidence="18" key="1">
    <citation type="submission" date="2023-07" db="EMBL/GenBank/DDBJ databases">
        <authorList>
            <consortium name="CYATHOMIX"/>
        </authorList>
    </citation>
    <scope>NUCLEOTIDE SEQUENCE</scope>
    <source>
        <strain evidence="18">N/A</strain>
    </source>
</reference>
<keyword evidence="3 12" id="KW-0808">Transferase</keyword>
<evidence type="ECO:0000256" key="2">
    <source>
        <dbReference type="ARBA" id="ARBA00005755"/>
    </source>
</evidence>
<dbReference type="InterPro" id="IPR023211">
    <property type="entry name" value="DNA_pol_palm_dom_sf"/>
</dbReference>
<dbReference type="Gene3D" id="3.30.70.2820">
    <property type="match status" value="1"/>
</dbReference>
<comment type="subcellular location">
    <subcellularLocation>
        <location evidence="1">Nucleus</location>
    </subcellularLocation>
</comment>
<dbReference type="CDD" id="cd05532">
    <property type="entry name" value="POLBc_alpha"/>
    <property type="match status" value="1"/>
</dbReference>
<dbReference type="InterPro" id="IPR012337">
    <property type="entry name" value="RNaseH-like_sf"/>
</dbReference>
<feature type="compositionally biased region" description="Polar residues" evidence="13">
    <location>
        <begin position="209"/>
        <end position="222"/>
    </location>
</feature>
<dbReference type="EC" id="2.7.7.7" evidence="12"/>
<dbReference type="SMART" id="SM00486">
    <property type="entry name" value="POLBc"/>
    <property type="match status" value="1"/>
</dbReference>
<dbReference type="InterPro" id="IPR043502">
    <property type="entry name" value="DNA/RNA_pol_sf"/>
</dbReference>
<evidence type="ECO:0000256" key="7">
    <source>
        <dbReference type="ARBA" id="ARBA00022771"/>
    </source>
</evidence>
<dbReference type="GO" id="GO:0003682">
    <property type="term" value="F:chromatin binding"/>
    <property type="evidence" value="ECO:0007669"/>
    <property type="project" value="TreeGrafter"/>
</dbReference>
<dbReference type="PROSITE" id="PS00116">
    <property type="entry name" value="DNA_POLYMERASE_B"/>
    <property type="match status" value="1"/>
</dbReference>
<dbReference type="EMBL" id="CATQJL010000112">
    <property type="protein sequence ID" value="CAJ0595464.1"/>
    <property type="molecule type" value="Genomic_DNA"/>
</dbReference>
<feature type="region of interest" description="Disordered" evidence="13">
    <location>
        <begin position="164"/>
        <end position="189"/>
    </location>
</feature>
<feature type="domain" description="DNA-directed DNA polymerase family B multifunctional" evidence="14">
    <location>
        <begin position="785"/>
        <end position="1225"/>
    </location>
</feature>
<keyword evidence="19" id="KW-1185">Reference proteome</keyword>
<feature type="domain" description="Zinc finger DNA-directed DNA polymerase family B alpha" evidence="16">
    <location>
        <begin position="1265"/>
        <end position="1451"/>
    </location>
</feature>
<evidence type="ECO:0000256" key="13">
    <source>
        <dbReference type="SAM" id="MobiDB-lite"/>
    </source>
</evidence>
<dbReference type="InterPro" id="IPR015088">
    <property type="entry name" value="Znf_DNA-dir_DNA_pol_B_alpha"/>
</dbReference>
<keyword evidence="7" id="KW-0863">Zinc-finger</keyword>
<evidence type="ECO:0000256" key="5">
    <source>
        <dbReference type="ARBA" id="ARBA00022705"/>
    </source>
</evidence>
<dbReference type="GO" id="GO:0000166">
    <property type="term" value="F:nucleotide binding"/>
    <property type="evidence" value="ECO:0007669"/>
    <property type="project" value="InterPro"/>
</dbReference>
<dbReference type="CDD" id="cd05776">
    <property type="entry name" value="DNA_polB_alpha_exo"/>
    <property type="match status" value="1"/>
</dbReference>
<comment type="caution">
    <text evidence="18">The sequence shown here is derived from an EMBL/GenBank/DDBJ whole genome shotgun (WGS) entry which is preliminary data.</text>
</comment>
<keyword evidence="10 12" id="KW-0238">DNA-binding</keyword>
<evidence type="ECO:0000256" key="8">
    <source>
        <dbReference type="ARBA" id="ARBA00022833"/>
    </source>
</evidence>
<gene>
    <name evidence="18" type="ORF">CYNAS_LOCUS7447</name>
</gene>
<feature type="compositionally biased region" description="Basic and acidic residues" evidence="13">
    <location>
        <begin position="8"/>
        <end position="20"/>
    </location>
</feature>
<evidence type="ECO:0000256" key="3">
    <source>
        <dbReference type="ARBA" id="ARBA00022679"/>
    </source>
</evidence>
<dbReference type="FunFam" id="1.10.287.690:FF:000003">
    <property type="entry name" value="DNA polymerase"/>
    <property type="match status" value="1"/>
</dbReference>
<keyword evidence="4 12" id="KW-0548">Nucleotidyltransferase</keyword>
<feature type="compositionally biased region" description="Acidic residues" evidence="13">
    <location>
        <begin position="90"/>
        <end position="100"/>
    </location>
</feature>
<keyword evidence="11" id="KW-0539">Nucleus</keyword>
<dbReference type="InterPro" id="IPR036397">
    <property type="entry name" value="RNaseH_sf"/>
</dbReference>
<feature type="region of interest" description="Disordered" evidence="13">
    <location>
        <begin position="1"/>
        <end position="40"/>
    </location>
</feature>
<dbReference type="Pfam" id="PF03104">
    <property type="entry name" value="DNA_pol_B_exo1"/>
    <property type="match status" value="1"/>
</dbReference>
<dbReference type="Gene3D" id="3.30.420.10">
    <property type="entry name" value="Ribonuclease H-like superfamily/Ribonuclease H"/>
    <property type="match status" value="1"/>
</dbReference>
<evidence type="ECO:0000256" key="9">
    <source>
        <dbReference type="ARBA" id="ARBA00022932"/>
    </source>
</evidence>
<dbReference type="InterPro" id="IPR006134">
    <property type="entry name" value="DNA-dir_DNA_pol_B_multi_dom"/>
</dbReference>
<dbReference type="NCBIfam" id="TIGR00592">
    <property type="entry name" value="pol2"/>
    <property type="match status" value="1"/>
</dbReference>
<dbReference type="Gene3D" id="6.10.10.100">
    <property type="match status" value="1"/>
</dbReference>
<dbReference type="Gene3D" id="1.10.287.690">
    <property type="entry name" value="Helix hairpin bin"/>
    <property type="match status" value="1"/>
</dbReference>
<sequence>MSDAENEVECRRSSRRRESSRQQTRRSALEAMKEARRSGKVHRVDLDHLITNVYEEVDEDEYNEIVRKRQAADFVVDDDGSGYVDHGADIFDDEEEEEDVDDRKSKKKKKDKKDPSQKKGLDNYFAPAMVRGKVKDDTEVKLDVDEDLKDLLAGLDDEALEMDFSAGPEPIPAPTFSRNPFKREASPTIAPRKVKVMKLSTPVAKSATAMPTRSAKSVPQNSVKAEVQANIVDDDDYGAPDLDDYYEPPPTAPASNHEVDKGPTEVARTIQREEVKKEVKNEVEEMEVEPIIKEVETKPTTVSAAQTMLSAADWDDSQEKCEEPAVEVVAGSEAFYVKKDGQQMIRMYWLDAFEDPVKHAGTVYLFGRVNLSGNKWASCCVTVKNVFRQVFFLPRDTRFVRGNSTNEQVRDEDVFEEVKIMMKRHCGTASFKCRQAKKHFMHDGTISEDHCADEIKVIEVQYDSSHPKLPTDLSGETFSAVFNTTTTAMERLLVEKGMMGPGWVDFTNYVEVTAKQSYCDYEFSVDMERMRNLNYNTAITQIAPPVRMLVLNVLTTLNDKKENEICMISMLYNPACNLSNPSTDQKDLHRLCMFTKPYGGTLPFDIKDQLNRRGLADIVLTAGNEKALLSLFLAKVHKYEPDIIVGHDLSAAISVLVSRMDKLKVANWSRTSRLKRTINVGKVAHNKAGQWELTAGRMLLDSRLSAMELVRSRSYDLTELVNQLLGVNRENIYANEIAAKFSSSAQLLNLIQWSWMDPWLCLRVVAQINALQLAVQITNIVGGVTSRTLMGGRAERNEFLLLHAFNKANYIAPNKYQPSFKKGNQEKVKNDDDENTEENDVEVKSKNKAQYSGGLVLEPKRGLYDTLILLLDFNSLYPSIIQEYNICFTTVFHLKDGDDLPDIPSSSLSEGILPCEIRGLVERRRQVKMLMKEAPEAKKKQYDIRQMALKLTANSMYGCLGFKQSRFYAKPLAALITCKGREILTHTKDLVEKLGYSVVYGDTDSIMINTNSTDLKQAKKLGFEIKRQVNQCHRLLELELDGVFKRMLLLKKKKYAALTVNPDNELDTKKELKGLDIVRRDWSQLAKEAGNAVVDLILDPKLSRDELVLEIHESLQKLRARLDKGVELTLFEISKQLTRNPKDYHELKSQPHAAVAMRLNETGKFSLRQGDIVEYIICEDGTTNSAMQRAYHRTEIEARPELKIDLYYYLAQQVHPVVSRLCAPIEETDAVRIAEALGMDSSSYRRSAAAQASDNAAVEDELAWQDTTNYDLCEGLKFTCPSVGCGNVLEIRKAVEEQDSVFKLSLETCDKCGTDLSRYPSYIYNRVEDALRSFVAKHHSSSFKCDDSVCEFRTRTHLMKWCREGLECPKCAGGVLRKEYSGKDLFDQQMFFKQILDVPAAMQELKPEQKRSIQSKPGFTSTMALYNKLTALVGRYLENNAYGKVDLACIFAPMLKIES</sequence>
<keyword evidence="8" id="KW-0862">Zinc</keyword>
<feature type="compositionally biased region" description="Basic and acidic residues" evidence="13">
    <location>
        <begin position="112"/>
        <end position="121"/>
    </location>
</feature>
<protein>
    <recommendedName>
        <fullName evidence="12">DNA polymerase</fullName>
        <ecNumber evidence="12">2.7.7.7</ecNumber>
    </recommendedName>
</protein>
<dbReference type="Pfam" id="PF12254">
    <property type="entry name" value="DNA_pol_alpha_N"/>
    <property type="match status" value="1"/>
</dbReference>
<organism evidence="18 19">
    <name type="scientific">Cylicocyclus nassatus</name>
    <name type="common">Nematode worm</name>
    <dbReference type="NCBI Taxonomy" id="53992"/>
    <lineage>
        <taxon>Eukaryota</taxon>
        <taxon>Metazoa</taxon>
        <taxon>Ecdysozoa</taxon>
        <taxon>Nematoda</taxon>
        <taxon>Chromadorea</taxon>
        <taxon>Rhabditida</taxon>
        <taxon>Rhabditina</taxon>
        <taxon>Rhabditomorpha</taxon>
        <taxon>Strongyloidea</taxon>
        <taxon>Strongylidae</taxon>
        <taxon>Cylicocyclus</taxon>
    </lineage>
</organism>
<proteinExistence type="inferred from homology"/>
<evidence type="ECO:0000256" key="1">
    <source>
        <dbReference type="ARBA" id="ARBA00004123"/>
    </source>
</evidence>
<feature type="region of interest" description="Disordered" evidence="13">
    <location>
        <begin position="203"/>
        <end position="222"/>
    </location>
</feature>
<comment type="similarity">
    <text evidence="2 12">Belongs to the DNA polymerase type-B family.</text>
</comment>
<dbReference type="GO" id="GO:0006273">
    <property type="term" value="P:lagging strand elongation"/>
    <property type="evidence" value="ECO:0007669"/>
    <property type="project" value="TreeGrafter"/>
</dbReference>
<dbReference type="GO" id="GO:0008270">
    <property type="term" value="F:zinc ion binding"/>
    <property type="evidence" value="ECO:0007669"/>
    <property type="project" value="UniProtKB-KW"/>
</dbReference>
<keyword evidence="5 12" id="KW-0235">DNA replication</keyword>
<evidence type="ECO:0000256" key="6">
    <source>
        <dbReference type="ARBA" id="ARBA00022723"/>
    </source>
</evidence>
<feature type="compositionally biased region" description="Basic and acidic residues" evidence="13">
    <location>
        <begin position="27"/>
        <end position="40"/>
    </location>
</feature>
<feature type="region of interest" description="Disordered" evidence="13">
    <location>
        <begin position="816"/>
        <end position="844"/>
    </location>
</feature>
<dbReference type="GO" id="GO:1902975">
    <property type="term" value="P:mitotic DNA replication initiation"/>
    <property type="evidence" value="ECO:0007669"/>
    <property type="project" value="InterPro"/>
</dbReference>
<name>A0AA36GNU4_CYLNA</name>
<evidence type="ECO:0000256" key="12">
    <source>
        <dbReference type="RuleBase" id="RU000442"/>
    </source>
</evidence>
<dbReference type="Proteomes" id="UP001176961">
    <property type="component" value="Unassembled WGS sequence"/>
</dbReference>
<dbReference type="Pfam" id="PF00136">
    <property type="entry name" value="DNA_pol_B"/>
    <property type="match status" value="1"/>
</dbReference>
<evidence type="ECO:0000259" key="16">
    <source>
        <dbReference type="Pfam" id="PF08996"/>
    </source>
</evidence>
<dbReference type="GO" id="GO:0003697">
    <property type="term" value="F:single-stranded DNA binding"/>
    <property type="evidence" value="ECO:0007669"/>
    <property type="project" value="TreeGrafter"/>
</dbReference>
<dbReference type="InterPro" id="IPR038256">
    <property type="entry name" value="Pol_alpha_znc_sf"/>
</dbReference>
<dbReference type="InterPro" id="IPR042087">
    <property type="entry name" value="DNA_pol_B_thumb"/>
</dbReference>
<dbReference type="InterPro" id="IPR006172">
    <property type="entry name" value="DNA-dir_DNA_pol_B"/>
</dbReference>
<dbReference type="GO" id="GO:0005658">
    <property type="term" value="C:alpha DNA polymerase:primase complex"/>
    <property type="evidence" value="ECO:0007669"/>
    <property type="project" value="UniProtKB-ARBA"/>
</dbReference>
<evidence type="ECO:0000313" key="18">
    <source>
        <dbReference type="EMBL" id="CAJ0595464.1"/>
    </source>
</evidence>
<comment type="catalytic activity">
    <reaction evidence="12">
        <text>DNA(n) + a 2'-deoxyribonucleoside 5'-triphosphate = DNA(n+1) + diphosphate</text>
        <dbReference type="Rhea" id="RHEA:22508"/>
        <dbReference type="Rhea" id="RHEA-COMP:17339"/>
        <dbReference type="Rhea" id="RHEA-COMP:17340"/>
        <dbReference type="ChEBI" id="CHEBI:33019"/>
        <dbReference type="ChEBI" id="CHEBI:61560"/>
        <dbReference type="ChEBI" id="CHEBI:173112"/>
        <dbReference type="EC" id="2.7.7.7"/>
    </reaction>
</comment>
<evidence type="ECO:0000256" key="10">
    <source>
        <dbReference type="ARBA" id="ARBA00023125"/>
    </source>
</evidence>
<evidence type="ECO:0000259" key="15">
    <source>
        <dbReference type="Pfam" id="PF03104"/>
    </source>
</evidence>
<dbReference type="PANTHER" id="PTHR45861">
    <property type="entry name" value="DNA POLYMERASE ALPHA CATALYTIC SUBUNIT"/>
    <property type="match status" value="1"/>
</dbReference>
<accession>A0AA36GNU4</accession>
<dbReference type="InterPro" id="IPR006133">
    <property type="entry name" value="DNA-dir_DNA_pol_B_exonuc"/>
</dbReference>
<evidence type="ECO:0000313" key="19">
    <source>
        <dbReference type="Proteomes" id="UP001176961"/>
    </source>
</evidence>
<evidence type="ECO:0000256" key="11">
    <source>
        <dbReference type="ARBA" id="ARBA00023242"/>
    </source>
</evidence>
<dbReference type="GO" id="GO:0006272">
    <property type="term" value="P:leading strand elongation"/>
    <property type="evidence" value="ECO:0007669"/>
    <property type="project" value="TreeGrafter"/>
</dbReference>
<keyword evidence="9 12" id="KW-0239">DNA-directed DNA polymerase</keyword>
<feature type="compositionally biased region" description="Acidic residues" evidence="13">
    <location>
        <begin position="831"/>
        <end position="840"/>
    </location>
</feature>
<dbReference type="Gene3D" id="3.90.1600.10">
    <property type="entry name" value="Palm domain of DNA polymerase"/>
    <property type="match status" value="1"/>
</dbReference>
<dbReference type="PRINTS" id="PR00106">
    <property type="entry name" value="DNAPOLB"/>
</dbReference>
<feature type="region of interest" description="Disordered" evidence="13">
    <location>
        <begin position="76"/>
        <end position="124"/>
    </location>
</feature>
<dbReference type="GO" id="GO:0003887">
    <property type="term" value="F:DNA-directed DNA polymerase activity"/>
    <property type="evidence" value="ECO:0007669"/>
    <property type="project" value="UniProtKB-KW"/>
</dbReference>
<feature type="domain" description="DNA-directed DNA polymerase family B exonuclease" evidence="15">
    <location>
        <begin position="480"/>
        <end position="719"/>
    </location>
</feature>
<dbReference type="SUPFAM" id="SSF53098">
    <property type="entry name" value="Ribonuclease H-like"/>
    <property type="match status" value="1"/>
</dbReference>
<dbReference type="Gene3D" id="1.10.132.60">
    <property type="entry name" value="DNA polymerase family B, C-terminal domain"/>
    <property type="match status" value="1"/>
</dbReference>
<dbReference type="InterPro" id="IPR017964">
    <property type="entry name" value="DNA-dir_DNA_pol_B_CS"/>
</dbReference>
<dbReference type="Gene3D" id="2.40.50.730">
    <property type="match status" value="1"/>
</dbReference>
<evidence type="ECO:0000259" key="17">
    <source>
        <dbReference type="Pfam" id="PF12254"/>
    </source>
</evidence>
<evidence type="ECO:0000259" key="14">
    <source>
        <dbReference type="Pfam" id="PF00136"/>
    </source>
</evidence>